<dbReference type="OrthoDB" id="27187at2759"/>
<sequence>MPGPKAVPSTSKLDSLETLQQTLQQQVPQLFGASQHSVASHRKNINTLHGLFLRAAQVTTLSNDGTTLRLTGEKSFGDVFRAAVVHPLGVKKGVEHADRIIKYIAGFVGFAVEHDFKQREAEAADADDDEDEDGPASRLVAQLLAFLLKGFQAKNKIARFRSVQLVALMVNSLGEIDDDTYQLLKQALLERVRDKESTVRMQAVVALAKLQEADEADDDDEELRVSDVLIDVLTHDPAAEVRRAALFNLIPSPKTLPALLMRTLDVDPINRRAAYLHVLYEIPCARLSQTQREDAIARGLRDREEGVRGAAKKLVSKWAEEAGGVVRFLEMFDLYEGKAAENILSAIFDSNPALMEGMNFGGSQGEFWQSLSPHTAFTSRVYFNHLRQLEDPRLADLEPVVTALAFFIQNEWTKLVVSLDAAERDEVAELELGFVVGELVEMAVDLDYGDEIGRRKIFESMREMMSNSLLPYSLVPKCLDVLLKVTSSEKEFMRIVVEIVQSLRADSHLMTTDDDADLDNDSEHEEEDEGVEARKARRKRRYTASQEPVIFARRKQLDLRCLVIVKALLERVMGVSLYLRVLSKGKEGGAEFFGGLIDMSQALQENSMLHGLVTELVVPAIKQKDQEVRSSGLVCLGLISLLDKPTAVDSFELLARQSQDTEGELRVKILQTLFDLLVLHGINLGADRGFGADVILGFLMSSLEQEEPEAEATCVIGVCKLMLSTLVTDEEILSRLVLLYFASETIDNQELRQCLSYFFPVYAYSNPANQRRVSKVFLPTLALLKDVHDELGTTERNAMVAPLQIGLQLLDWTDPQKSILAAEDTKASRAQLDDTIHLDLAVQMIKVLFQQTQKDERKLLCQLLPKLYIPVEAPGCKVKALLWLIKATKSKRPLADTVSKNALERFEKMVIKTCKEQVNEVDEEAWQASGEFADVRDFVKTNLEEGQDEDESEEREAESVGDQSEEEEEAVARPVRRVPAPQADDDEEDEEEEEEEDDE</sequence>
<dbReference type="InterPro" id="IPR011989">
    <property type="entry name" value="ARM-like"/>
</dbReference>
<dbReference type="GO" id="GO:0000796">
    <property type="term" value="C:condensin complex"/>
    <property type="evidence" value="ECO:0007669"/>
    <property type="project" value="InterPro"/>
</dbReference>
<evidence type="ECO:0000259" key="9">
    <source>
        <dbReference type="Pfam" id="PF12719"/>
    </source>
</evidence>
<evidence type="ECO:0000256" key="1">
    <source>
        <dbReference type="ARBA" id="ARBA00004286"/>
    </source>
</evidence>
<dbReference type="InterPro" id="IPR016024">
    <property type="entry name" value="ARM-type_fold"/>
</dbReference>
<keyword evidence="5" id="KW-0498">Mitosis</keyword>
<dbReference type="AlphaFoldDB" id="A0A238FN44"/>
<dbReference type="PANTHER" id="PTHR14418">
    <property type="entry name" value="CONDENSIN COMPLEX SUBUNIT 3-RELATED"/>
    <property type="match status" value="1"/>
</dbReference>
<evidence type="ECO:0000256" key="4">
    <source>
        <dbReference type="ARBA" id="ARBA00022618"/>
    </source>
</evidence>
<gene>
    <name evidence="10" type="ORF">BQ2448_4033</name>
</gene>
<keyword evidence="6" id="KW-0226">DNA condensation</keyword>
<dbReference type="Gene3D" id="1.25.10.10">
    <property type="entry name" value="Leucine-rich Repeat Variant"/>
    <property type="match status" value="1"/>
</dbReference>
<feature type="compositionally biased region" description="Acidic residues" evidence="8">
    <location>
        <begin position="983"/>
        <end position="999"/>
    </location>
</feature>
<dbReference type="GO" id="GO:0051301">
    <property type="term" value="P:cell division"/>
    <property type="evidence" value="ECO:0007669"/>
    <property type="project" value="UniProtKB-KW"/>
</dbReference>
<dbReference type="Pfam" id="PF12719">
    <property type="entry name" value="Cnd3"/>
    <property type="match status" value="1"/>
</dbReference>
<dbReference type="InterPro" id="IPR025977">
    <property type="entry name" value="Cnd3_C"/>
</dbReference>
<evidence type="ECO:0000256" key="5">
    <source>
        <dbReference type="ARBA" id="ARBA00022776"/>
    </source>
</evidence>
<evidence type="ECO:0000313" key="10">
    <source>
        <dbReference type="EMBL" id="SCV72496.1"/>
    </source>
</evidence>
<reference evidence="11" key="1">
    <citation type="submission" date="2016-09" db="EMBL/GenBank/DDBJ databases">
        <authorList>
            <person name="Jeantristanb JTB J.-T."/>
            <person name="Ricardo R."/>
        </authorList>
    </citation>
    <scope>NUCLEOTIDE SEQUENCE [LARGE SCALE GENOMIC DNA]</scope>
</reference>
<comment type="similarity">
    <text evidence="2">Belongs to the CND3 (condensin subunit 3) family.</text>
</comment>
<dbReference type="PANTHER" id="PTHR14418:SF5">
    <property type="entry name" value="CONDENSIN COMPLEX SUBUNIT 3"/>
    <property type="match status" value="1"/>
</dbReference>
<protein>
    <submittedName>
        <fullName evidence="10">BQ2448_4033 protein</fullName>
    </submittedName>
</protein>
<keyword evidence="4" id="KW-0132">Cell division</keyword>
<keyword evidence="7" id="KW-0131">Cell cycle</keyword>
<comment type="subcellular location">
    <subcellularLocation>
        <location evidence="1">Chromosome</location>
    </subcellularLocation>
</comment>
<keyword evidence="11" id="KW-1185">Reference proteome</keyword>
<feature type="region of interest" description="Disordered" evidence="8">
    <location>
        <begin position="943"/>
        <end position="999"/>
    </location>
</feature>
<keyword evidence="3" id="KW-0158">Chromosome</keyword>
<dbReference type="SUPFAM" id="SSF48371">
    <property type="entry name" value="ARM repeat"/>
    <property type="match status" value="1"/>
</dbReference>
<feature type="domain" description="Nuclear condensin complex subunit 3 C-terminal" evidence="9">
    <location>
        <begin position="599"/>
        <end position="869"/>
    </location>
</feature>
<evidence type="ECO:0000256" key="7">
    <source>
        <dbReference type="ARBA" id="ARBA00023306"/>
    </source>
</evidence>
<evidence type="ECO:0000256" key="3">
    <source>
        <dbReference type="ARBA" id="ARBA00022454"/>
    </source>
</evidence>
<proteinExistence type="inferred from homology"/>
<accession>A0A238FN44</accession>
<evidence type="ECO:0000313" key="11">
    <source>
        <dbReference type="Proteomes" id="UP000198372"/>
    </source>
</evidence>
<evidence type="ECO:0000256" key="8">
    <source>
        <dbReference type="SAM" id="MobiDB-lite"/>
    </source>
</evidence>
<dbReference type="InterPro" id="IPR027165">
    <property type="entry name" value="CND3"/>
</dbReference>
<name>A0A238FN44_9BASI</name>
<feature type="compositionally biased region" description="Acidic residues" evidence="8">
    <location>
        <begin position="512"/>
        <end position="530"/>
    </location>
</feature>
<dbReference type="EMBL" id="FMSP01000009">
    <property type="protein sequence ID" value="SCV72496.1"/>
    <property type="molecule type" value="Genomic_DNA"/>
</dbReference>
<dbReference type="Proteomes" id="UP000198372">
    <property type="component" value="Unassembled WGS sequence"/>
</dbReference>
<dbReference type="STRING" id="269621.A0A238FN44"/>
<feature type="compositionally biased region" description="Acidic residues" evidence="8">
    <location>
        <begin position="945"/>
        <end position="956"/>
    </location>
</feature>
<feature type="region of interest" description="Disordered" evidence="8">
    <location>
        <begin position="511"/>
        <end position="539"/>
    </location>
</feature>
<organism evidence="10 11">
    <name type="scientific">Microbotryum intermedium</name>
    <dbReference type="NCBI Taxonomy" id="269621"/>
    <lineage>
        <taxon>Eukaryota</taxon>
        <taxon>Fungi</taxon>
        <taxon>Dikarya</taxon>
        <taxon>Basidiomycota</taxon>
        <taxon>Pucciniomycotina</taxon>
        <taxon>Microbotryomycetes</taxon>
        <taxon>Microbotryales</taxon>
        <taxon>Microbotryaceae</taxon>
        <taxon>Microbotryum</taxon>
    </lineage>
</organism>
<dbReference type="GO" id="GO:0000793">
    <property type="term" value="C:condensed chromosome"/>
    <property type="evidence" value="ECO:0007669"/>
    <property type="project" value="TreeGrafter"/>
</dbReference>
<evidence type="ECO:0000256" key="6">
    <source>
        <dbReference type="ARBA" id="ARBA00023067"/>
    </source>
</evidence>
<dbReference type="GO" id="GO:0007076">
    <property type="term" value="P:mitotic chromosome condensation"/>
    <property type="evidence" value="ECO:0007669"/>
    <property type="project" value="InterPro"/>
</dbReference>
<evidence type="ECO:0000256" key="2">
    <source>
        <dbReference type="ARBA" id="ARBA00006533"/>
    </source>
</evidence>